<keyword evidence="6" id="KW-0520">NAD</keyword>
<organism evidence="10 11">
    <name type="scientific">Aureimonas endophytica</name>
    <dbReference type="NCBI Taxonomy" id="2027858"/>
    <lineage>
        <taxon>Bacteria</taxon>
        <taxon>Pseudomonadati</taxon>
        <taxon>Pseudomonadota</taxon>
        <taxon>Alphaproteobacteria</taxon>
        <taxon>Hyphomicrobiales</taxon>
        <taxon>Aurantimonadaceae</taxon>
        <taxon>Aureimonas</taxon>
    </lineage>
</organism>
<evidence type="ECO:0000256" key="2">
    <source>
        <dbReference type="ARBA" id="ARBA00022516"/>
    </source>
</evidence>
<dbReference type="GO" id="GO:0046872">
    <property type="term" value="F:metal ion binding"/>
    <property type="evidence" value="ECO:0007669"/>
    <property type="project" value="UniProtKB-KW"/>
</dbReference>
<name>A0A917E9L2_9HYPH</name>
<dbReference type="RefSeq" id="WP_188911721.1">
    <property type="nucleotide sequence ID" value="NZ_BMIQ01000007.1"/>
</dbReference>
<dbReference type="CDD" id="cd08175">
    <property type="entry name" value="G1PDH"/>
    <property type="match status" value="1"/>
</dbReference>
<dbReference type="GO" id="GO:0008654">
    <property type="term" value="P:phospholipid biosynthetic process"/>
    <property type="evidence" value="ECO:0007669"/>
    <property type="project" value="UniProtKB-KW"/>
</dbReference>
<dbReference type="Pfam" id="PF13685">
    <property type="entry name" value="Fe-ADH_2"/>
    <property type="match status" value="1"/>
</dbReference>
<evidence type="ECO:0000256" key="6">
    <source>
        <dbReference type="ARBA" id="ARBA00023027"/>
    </source>
</evidence>
<dbReference type="InterPro" id="IPR032837">
    <property type="entry name" value="G1PDH"/>
</dbReference>
<proteinExistence type="predicted"/>
<reference evidence="10" key="1">
    <citation type="journal article" date="2014" name="Int. J. Syst. Evol. Microbiol.">
        <title>Complete genome sequence of Corynebacterium casei LMG S-19264T (=DSM 44701T), isolated from a smear-ripened cheese.</title>
        <authorList>
            <consortium name="US DOE Joint Genome Institute (JGI-PGF)"/>
            <person name="Walter F."/>
            <person name="Albersmeier A."/>
            <person name="Kalinowski J."/>
            <person name="Ruckert C."/>
        </authorList>
    </citation>
    <scope>NUCLEOTIDE SEQUENCE</scope>
    <source>
        <strain evidence="10">CGMCC 1.15367</strain>
    </source>
</reference>
<keyword evidence="2" id="KW-0444">Lipid biosynthesis</keyword>
<keyword evidence="7" id="KW-0443">Lipid metabolism</keyword>
<keyword evidence="9" id="KW-1208">Phospholipid metabolism</keyword>
<evidence type="ECO:0000256" key="7">
    <source>
        <dbReference type="ARBA" id="ARBA00023098"/>
    </source>
</evidence>
<evidence type="ECO:0000313" key="11">
    <source>
        <dbReference type="Proteomes" id="UP000644699"/>
    </source>
</evidence>
<reference evidence="10" key="2">
    <citation type="submission" date="2020-09" db="EMBL/GenBank/DDBJ databases">
        <authorList>
            <person name="Sun Q."/>
            <person name="Zhou Y."/>
        </authorList>
    </citation>
    <scope>NUCLEOTIDE SEQUENCE</scope>
    <source>
        <strain evidence="10">CGMCC 1.15367</strain>
    </source>
</reference>
<protein>
    <submittedName>
        <fullName evidence="10">3-dehydroquinate synthase</fullName>
    </submittedName>
</protein>
<keyword evidence="4" id="KW-0521">NADP</keyword>
<comment type="caution">
    <text evidence="10">The sequence shown here is derived from an EMBL/GenBank/DDBJ whole genome shotgun (WGS) entry which is preliminary data.</text>
</comment>
<keyword evidence="8" id="KW-0594">Phospholipid biosynthesis</keyword>
<dbReference type="PANTHER" id="PTHR43616:SF5">
    <property type="entry name" value="GLYCEROL DEHYDROGENASE 1"/>
    <property type="match status" value="1"/>
</dbReference>
<evidence type="ECO:0000256" key="4">
    <source>
        <dbReference type="ARBA" id="ARBA00022857"/>
    </source>
</evidence>
<evidence type="ECO:0000256" key="8">
    <source>
        <dbReference type="ARBA" id="ARBA00023209"/>
    </source>
</evidence>
<dbReference type="Gene3D" id="1.20.1090.10">
    <property type="entry name" value="Dehydroquinate synthase-like - alpha domain"/>
    <property type="match status" value="1"/>
</dbReference>
<evidence type="ECO:0000256" key="3">
    <source>
        <dbReference type="ARBA" id="ARBA00022723"/>
    </source>
</evidence>
<keyword evidence="5" id="KW-0560">Oxidoreductase</keyword>
<keyword evidence="3" id="KW-0479">Metal-binding</keyword>
<accession>A0A917E9L2</accession>
<dbReference type="PANTHER" id="PTHR43616">
    <property type="entry name" value="GLYCEROL DEHYDROGENASE"/>
    <property type="match status" value="1"/>
</dbReference>
<dbReference type="GO" id="GO:0016614">
    <property type="term" value="F:oxidoreductase activity, acting on CH-OH group of donors"/>
    <property type="evidence" value="ECO:0007669"/>
    <property type="project" value="InterPro"/>
</dbReference>
<dbReference type="AlphaFoldDB" id="A0A917E9L2"/>
<dbReference type="Gene3D" id="3.40.50.1970">
    <property type="match status" value="1"/>
</dbReference>
<keyword evidence="11" id="KW-1185">Reference proteome</keyword>
<dbReference type="InterPro" id="IPR016205">
    <property type="entry name" value="Glycerol_DH"/>
</dbReference>
<gene>
    <name evidence="10" type="ORF">GCM10011390_40760</name>
</gene>
<evidence type="ECO:0000256" key="5">
    <source>
        <dbReference type="ARBA" id="ARBA00023002"/>
    </source>
</evidence>
<dbReference type="Proteomes" id="UP000644699">
    <property type="component" value="Unassembled WGS sequence"/>
</dbReference>
<evidence type="ECO:0000256" key="9">
    <source>
        <dbReference type="ARBA" id="ARBA00023264"/>
    </source>
</evidence>
<evidence type="ECO:0000256" key="1">
    <source>
        <dbReference type="ARBA" id="ARBA00022490"/>
    </source>
</evidence>
<keyword evidence="1" id="KW-0963">Cytoplasm</keyword>
<dbReference type="SUPFAM" id="SSF56796">
    <property type="entry name" value="Dehydroquinate synthase-like"/>
    <property type="match status" value="1"/>
</dbReference>
<dbReference type="EMBL" id="BMIQ01000007">
    <property type="protein sequence ID" value="GGE17490.1"/>
    <property type="molecule type" value="Genomic_DNA"/>
</dbReference>
<evidence type="ECO:0000313" key="10">
    <source>
        <dbReference type="EMBL" id="GGE17490.1"/>
    </source>
</evidence>
<sequence length="447" mass="47651">MPTIEAGRGAPAGGWTALIDDIIDGRWTHPETGRPAEVDYDKVVIAPSLAGREAELVAAMGLGDRIALVADAATYEAMGRRIEMAMAKAAPQVIVLDHPHADMAHVALLKAKLAGASGAVAVGSGTVNDLVKVAMAEAGKPYCVFGTAGSMNGYTSSTASITLDSGLKTTLASRAPKGFFADLTVMAEAPAHTRAAGFGDCLARSVAQIDWWMSHRLLGTDYHQVAYDIELPDEAELNARAAGIAAGEIEAMGYLVRVLTLCGLGIAFTKVSHHGSMGEHQISHYIDCFAGERHPGTLHGQQVGVASLTLARLQQDILSRDTPPTVRPTRIDEADMARRMGPEIAAQCLAEYRKKALDEAGAAKLNARLREIWPELRRECLAFALPVAEMERLLKAAGGATTAGELGLPVEFYREAIVHCREMRNRFSMLDIADDAGTLRDFAAGER</sequence>